<dbReference type="STRING" id="268474.A0A0V1MEY7"/>
<dbReference type="Proteomes" id="UP000054843">
    <property type="component" value="Unassembled WGS sequence"/>
</dbReference>
<dbReference type="AlphaFoldDB" id="A0A0V1MEY7"/>
<keyword evidence="2" id="KW-1185">Reference proteome</keyword>
<dbReference type="EMBL" id="JYDO01000119">
    <property type="protein sequence ID" value="KRZ70163.1"/>
    <property type="molecule type" value="Genomic_DNA"/>
</dbReference>
<name>A0A0V1MEY7_9BILA</name>
<reference evidence="1 2" key="1">
    <citation type="submission" date="2015-01" db="EMBL/GenBank/DDBJ databases">
        <title>Evolution of Trichinella species and genotypes.</title>
        <authorList>
            <person name="Korhonen P.K."/>
            <person name="Edoardo P."/>
            <person name="Giuseppe L.R."/>
            <person name="Gasser R.B."/>
        </authorList>
    </citation>
    <scope>NUCLEOTIDE SEQUENCE [LARGE SCALE GENOMIC DNA]</scope>
    <source>
        <strain evidence="1">ISS1980</strain>
    </source>
</reference>
<evidence type="ECO:0000313" key="1">
    <source>
        <dbReference type="EMBL" id="KRZ70163.1"/>
    </source>
</evidence>
<protein>
    <submittedName>
        <fullName evidence="1">Uncharacterized protein</fullName>
    </submittedName>
</protein>
<evidence type="ECO:0000313" key="2">
    <source>
        <dbReference type="Proteomes" id="UP000054843"/>
    </source>
</evidence>
<sequence length="101" mass="11833">MAALHASIKQACTLCQQNHQIWICPKFLRMNTDERHVTAQKRGFCLACLMRGYWVFECKSKRSCTKPRCTKHHHALLHPEQENSNKGTETCTSFKFCQYQQ</sequence>
<organism evidence="1 2">
    <name type="scientific">Trichinella papuae</name>
    <dbReference type="NCBI Taxonomy" id="268474"/>
    <lineage>
        <taxon>Eukaryota</taxon>
        <taxon>Metazoa</taxon>
        <taxon>Ecdysozoa</taxon>
        <taxon>Nematoda</taxon>
        <taxon>Enoplea</taxon>
        <taxon>Dorylaimia</taxon>
        <taxon>Trichinellida</taxon>
        <taxon>Trichinellidae</taxon>
        <taxon>Trichinella</taxon>
    </lineage>
</organism>
<proteinExistence type="predicted"/>
<gene>
    <name evidence="1" type="ORF">T10_9964</name>
</gene>
<accession>A0A0V1MEY7</accession>
<comment type="caution">
    <text evidence="1">The sequence shown here is derived from an EMBL/GenBank/DDBJ whole genome shotgun (WGS) entry which is preliminary data.</text>
</comment>